<keyword evidence="2" id="KW-1185">Reference proteome</keyword>
<evidence type="ECO:0000313" key="2">
    <source>
        <dbReference type="Proteomes" id="UP000053105"/>
    </source>
</evidence>
<name>A0A0M9A2B0_9HYME</name>
<sequence length="106" mass="12296">MFMYRGSSTGHTKLELKTEHSILLRWGKEDRESSLYDLLRRGRMNRVGTNFRDGQTGRLIRFTRGFPSVVPVSFDFEFGFEPVSVIGEIKTHGLICRLEISSQLWL</sequence>
<dbReference type="AlphaFoldDB" id="A0A0M9A2B0"/>
<accession>A0A0M9A2B0</accession>
<dbReference type="Proteomes" id="UP000053105">
    <property type="component" value="Unassembled WGS sequence"/>
</dbReference>
<gene>
    <name evidence="1" type="ORF">WN51_12670</name>
</gene>
<protein>
    <submittedName>
        <fullName evidence="1">Uncharacterized protein</fullName>
    </submittedName>
</protein>
<reference evidence="1 2" key="1">
    <citation type="submission" date="2015-07" db="EMBL/GenBank/DDBJ databases">
        <title>The genome of Melipona quadrifasciata.</title>
        <authorList>
            <person name="Pan H."/>
            <person name="Kapheim K."/>
        </authorList>
    </citation>
    <scope>NUCLEOTIDE SEQUENCE [LARGE SCALE GENOMIC DNA]</scope>
    <source>
        <strain evidence="1">0111107301</strain>
        <tissue evidence="1">Whole body</tissue>
    </source>
</reference>
<organism evidence="1 2">
    <name type="scientific">Melipona quadrifasciata</name>
    <dbReference type="NCBI Taxonomy" id="166423"/>
    <lineage>
        <taxon>Eukaryota</taxon>
        <taxon>Metazoa</taxon>
        <taxon>Ecdysozoa</taxon>
        <taxon>Arthropoda</taxon>
        <taxon>Hexapoda</taxon>
        <taxon>Insecta</taxon>
        <taxon>Pterygota</taxon>
        <taxon>Neoptera</taxon>
        <taxon>Endopterygota</taxon>
        <taxon>Hymenoptera</taxon>
        <taxon>Apocrita</taxon>
        <taxon>Aculeata</taxon>
        <taxon>Apoidea</taxon>
        <taxon>Anthophila</taxon>
        <taxon>Apidae</taxon>
        <taxon>Melipona</taxon>
    </lineage>
</organism>
<evidence type="ECO:0000313" key="1">
    <source>
        <dbReference type="EMBL" id="KOX74986.1"/>
    </source>
</evidence>
<dbReference type="EMBL" id="KQ435775">
    <property type="protein sequence ID" value="KOX74986.1"/>
    <property type="molecule type" value="Genomic_DNA"/>
</dbReference>
<proteinExistence type="predicted"/>